<feature type="non-terminal residue" evidence="2">
    <location>
        <position position="119"/>
    </location>
</feature>
<organism evidence="2">
    <name type="scientific">marine metagenome</name>
    <dbReference type="NCBI Taxonomy" id="408172"/>
    <lineage>
        <taxon>unclassified sequences</taxon>
        <taxon>metagenomes</taxon>
        <taxon>ecological metagenomes</taxon>
    </lineage>
</organism>
<proteinExistence type="predicted"/>
<gene>
    <name evidence="2" type="ORF">METZ01_LOCUS384258</name>
</gene>
<dbReference type="Gene3D" id="2.130.10.130">
    <property type="entry name" value="Integrin alpha, N-terminal"/>
    <property type="match status" value="1"/>
</dbReference>
<dbReference type="EMBL" id="UINC01142832">
    <property type="protein sequence ID" value="SVD31404.1"/>
    <property type="molecule type" value="Genomic_DNA"/>
</dbReference>
<evidence type="ECO:0000313" key="2">
    <source>
        <dbReference type="EMBL" id="SVD31404.1"/>
    </source>
</evidence>
<keyword evidence="1" id="KW-0732">Signal</keyword>
<sequence length="119" mass="13107">MKRLALLPLLAITASSLTAAEPKFRQQDIDTKVGVGYGLQITDMNGDKKVDIVLVDKDKVAWYQNPTWKKHQISGHLTKRDHVCVTARDLDGDGKAEIAVGAQWSPNDTVNSGAVFYLQ</sequence>
<dbReference type="SUPFAM" id="SSF69318">
    <property type="entry name" value="Integrin alpha N-terminal domain"/>
    <property type="match status" value="1"/>
</dbReference>
<dbReference type="InterPro" id="IPR028994">
    <property type="entry name" value="Integrin_alpha_N"/>
</dbReference>
<accession>A0A382UAT2</accession>
<protein>
    <recommendedName>
        <fullName evidence="3">VCBS repeat-containing protein</fullName>
    </recommendedName>
</protein>
<reference evidence="2" key="1">
    <citation type="submission" date="2018-05" db="EMBL/GenBank/DDBJ databases">
        <authorList>
            <person name="Lanie J.A."/>
            <person name="Ng W.-L."/>
            <person name="Kazmierczak K.M."/>
            <person name="Andrzejewski T.M."/>
            <person name="Davidsen T.M."/>
            <person name="Wayne K.J."/>
            <person name="Tettelin H."/>
            <person name="Glass J.I."/>
            <person name="Rusch D."/>
            <person name="Podicherti R."/>
            <person name="Tsui H.-C.T."/>
            <person name="Winkler M.E."/>
        </authorList>
    </citation>
    <scope>NUCLEOTIDE SEQUENCE</scope>
</reference>
<evidence type="ECO:0008006" key="3">
    <source>
        <dbReference type="Google" id="ProtNLM"/>
    </source>
</evidence>
<dbReference type="InterPro" id="IPR013517">
    <property type="entry name" value="FG-GAP"/>
</dbReference>
<evidence type="ECO:0000256" key="1">
    <source>
        <dbReference type="ARBA" id="ARBA00022729"/>
    </source>
</evidence>
<dbReference type="Pfam" id="PF13517">
    <property type="entry name" value="FG-GAP_3"/>
    <property type="match status" value="1"/>
</dbReference>
<dbReference type="AlphaFoldDB" id="A0A382UAT2"/>
<name>A0A382UAT2_9ZZZZ</name>